<evidence type="ECO:0000256" key="7">
    <source>
        <dbReference type="SAM" id="MobiDB-lite"/>
    </source>
</evidence>
<keyword evidence="3" id="KW-0813">Transport</keyword>
<dbReference type="PANTHER" id="PTHR19305">
    <property type="entry name" value="SYNAPTOSOMAL ASSOCIATED PROTEIN"/>
    <property type="match status" value="1"/>
</dbReference>
<evidence type="ECO:0000256" key="5">
    <source>
        <dbReference type="ARBA" id="ARBA00023136"/>
    </source>
</evidence>
<feature type="region of interest" description="Disordered" evidence="7">
    <location>
        <begin position="136"/>
        <end position="202"/>
    </location>
</feature>
<evidence type="ECO:0000313" key="9">
    <source>
        <dbReference type="EMBL" id="KAG2436493.1"/>
    </source>
</evidence>
<feature type="domain" description="T-SNARE coiled-coil homology" evidence="8">
    <location>
        <begin position="56"/>
        <end position="118"/>
    </location>
</feature>
<comment type="subcellular location">
    <subcellularLocation>
        <location evidence="1">Membrane</location>
    </subcellularLocation>
</comment>
<evidence type="ECO:0000256" key="1">
    <source>
        <dbReference type="ARBA" id="ARBA00004370"/>
    </source>
</evidence>
<dbReference type="AlphaFoldDB" id="A0A835T0B5"/>
<organism evidence="9 10">
    <name type="scientific">Chlamydomonas incerta</name>
    <dbReference type="NCBI Taxonomy" id="51695"/>
    <lineage>
        <taxon>Eukaryota</taxon>
        <taxon>Viridiplantae</taxon>
        <taxon>Chlorophyta</taxon>
        <taxon>core chlorophytes</taxon>
        <taxon>Chlorophyceae</taxon>
        <taxon>CS clade</taxon>
        <taxon>Chlamydomonadales</taxon>
        <taxon>Chlamydomonadaceae</taxon>
        <taxon>Chlamydomonas</taxon>
    </lineage>
</organism>
<protein>
    <recommendedName>
        <fullName evidence="8">t-SNARE coiled-coil homology domain-containing protein</fullName>
    </recommendedName>
</protein>
<keyword evidence="10" id="KW-1185">Reference proteome</keyword>
<dbReference type="GO" id="GO:0005886">
    <property type="term" value="C:plasma membrane"/>
    <property type="evidence" value="ECO:0007669"/>
    <property type="project" value="TreeGrafter"/>
</dbReference>
<evidence type="ECO:0000259" key="8">
    <source>
        <dbReference type="PROSITE" id="PS50192"/>
    </source>
</evidence>
<dbReference type="GO" id="GO:0015031">
    <property type="term" value="P:protein transport"/>
    <property type="evidence" value="ECO:0007669"/>
    <property type="project" value="UniProtKB-KW"/>
</dbReference>
<dbReference type="Proteomes" id="UP000650467">
    <property type="component" value="Unassembled WGS sequence"/>
</dbReference>
<evidence type="ECO:0000256" key="2">
    <source>
        <dbReference type="ARBA" id="ARBA00009480"/>
    </source>
</evidence>
<evidence type="ECO:0000313" key="10">
    <source>
        <dbReference type="Proteomes" id="UP000650467"/>
    </source>
</evidence>
<dbReference type="SMART" id="SM00397">
    <property type="entry name" value="t_SNARE"/>
    <property type="match status" value="1"/>
</dbReference>
<dbReference type="GO" id="GO:0005484">
    <property type="term" value="F:SNAP receptor activity"/>
    <property type="evidence" value="ECO:0007669"/>
    <property type="project" value="InterPro"/>
</dbReference>
<evidence type="ECO:0000256" key="3">
    <source>
        <dbReference type="ARBA" id="ARBA00022448"/>
    </source>
</evidence>
<sequence>MWSKKSASAAQVVRGRKEEEAARNELFAGQQAEIVIDPTQLPVEEQTTDQLVRTAQQTHKETTQAAQRALKVIEESKQIQADTMKNLEEQNKKMYDIHNRMDDMNEELTYAEKLLSYMRRCCCCWLCDSCTGADPEEARKRKWERRVAKGKTAVPAGRGAPPQPGRAGAGDKANGGGGGGNGVGGKQQGGTYRNPDIRLPDEHRGAEMGMHEETRKQNEVIDQIHAGLEHLLEGARGMHDELAEQNKELDALDSKATATRDRINDVNKNSQLRNMAGIRPNFARGKPKTSKDDALVPGLPSKNDVALAAAKRLAGV</sequence>
<proteinExistence type="inferred from homology"/>
<dbReference type="CDD" id="cd15861">
    <property type="entry name" value="SNARE_SNAP25N_23N_29N_SEC9N"/>
    <property type="match status" value="1"/>
</dbReference>
<gene>
    <name evidence="9" type="ORF">HXX76_006792</name>
</gene>
<dbReference type="GO" id="GO:0031201">
    <property type="term" value="C:SNARE complex"/>
    <property type="evidence" value="ECO:0007669"/>
    <property type="project" value="InterPro"/>
</dbReference>
<keyword evidence="6" id="KW-0175">Coiled coil</keyword>
<feature type="compositionally biased region" description="Gly residues" evidence="7">
    <location>
        <begin position="173"/>
        <end position="188"/>
    </location>
</feature>
<dbReference type="SUPFAM" id="SSF58038">
    <property type="entry name" value="SNARE fusion complex"/>
    <property type="match status" value="2"/>
</dbReference>
<dbReference type="EMBL" id="JAEHOC010000013">
    <property type="protein sequence ID" value="KAG2436493.1"/>
    <property type="molecule type" value="Genomic_DNA"/>
</dbReference>
<dbReference type="PANTHER" id="PTHR19305:SF9">
    <property type="entry name" value="SYNAPTOSOMAL-ASSOCIATED PROTEIN 29"/>
    <property type="match status" value="1"/>
</dbReference>
<dbReference type="CDD" id="cd15841">
    <property type="entry name" value="SNARE_Qc"/>
    <property type="match status" value="1"/>
</dbReference>
<dbReference type="InterPro" id="IPR000727">
    <property type="entry name" value="T_SNARE_dom"/>
</dbReference>
<keyword evidence="4" id="KW-0653">Protein transport</keyword>
<feature type="region of interest" description="Disordered" evidence="7">
    <location>
        <begin position="277"/>
        <end position="301"/>
    </location>
</feature>
<comment type="similarity">
    <text evidence="2">Belongs to the SNAP-25 family.</text>
</comment>
<dbReference type="InterPro" id="IPR044766">
    <property type="entry name" value="NPSN/SNAP25-like_N_SNARE"/>
</dbReference>
<comment type="caution">
    <text evidence="9">The sequence shown here is derived from an EMBL/GenBank/DDBJ whole genome shotgun (WGS) entry which is preliminary data.</text>
</comment>
<feature type="coiled-coil region" evidence="6">
    <location>
        <begin position="70"/>
        <end position="107"/>
    </location>
</feature>
<evidence type="ECO:0000256" key="6">
    <source>
        <dbReference type="SAM" id="Coils"/>
    </source>
</evidence>
<dbReference type="OrthoDB" id="19261at2759"/>
<accession>A0A835T0B5</accession>
<keyword evidence="5" id="KW-0472">Membrane</keyword>
<reference evidence="9" key="1">
    <citation type="journal article" date="2020" name="bioRxiv">
        <title>Comparative genomics of Chlamydomonas.</title>
        <authorList>
            <person name="Craig R.J."/>
            <person name="Hasan A.R."/>
            <person name="Ness R.W."/>
            <person name="Keightley P.D."/>
        </authorList>
    </citation>
    <scope>NUCLEOTIDE SEQUENCE</scope>
    <source>
        <strain evidence="9">SAG 7.73</strain>
    </source>
</reference>
<feature type="coiled-coil region" evidence="6">
    <location>
        <begin position="235"/>
        <end position="262"/>
    </location>
</feature>
<dbReference type="PROSITE" id="PS50192">
    <property type="entry name" value="T_SNARE"/>
    <property type="match status" value="1"/>
</dbReference>
<dbReference type="Gene3D" id="1.20.5.110">
    <property type="match status" value="2"/>
</dbReference>
<name>A0A835T0B5_CHLIN</name>
<evidence type="ECO:0000256" key="4">
    <source>
        <dbReference type="ARBA" id="ARBA00022927"/>
    </source>
</evidence>